<accession>A0A5B7KKG9</accession>
<evidence type="ECO:0000313" key="1">
    <source>
        <dbReference type="EMBL" id="MPD05095.1"/>
    </source>
</evidence>
<protein>
    <submittedName>
        <fullName evidence="1">Uncharacterized protein</fullName>
    </submittedName>
</protein>
<dbReference type="Proteomes" id="UP000324222">
    <property type="component" value="Unassembled WGS sequence"/>
</dbReference>
<name>A0A5B7KKG9_PORTR</name>
<evidence type="ECO:0000313" key="2">
    <source>
        <dbReference type="Proteomes" id="UP000324222"/>
    </source>
</evidence>
<keyword evidence="2" id="KW-1185">Reference proteome</keyword>
<organism evidence="1 2">
    <name type="scientific">Portunus trituberculatus</name>
    <name type="common">Swimming crab</name>
    <name type="synonym">Neptunus trituberculatus</name>
    <dbReference type="NCBI Taxonomy" id="210409"/>
    <lineage>
        <taxon>Eukaryota</taxon>
        <taxon>Metazoa</taxon>
        <taxon>Ecdysozoa</taxon>
        <taxon>Arthropoda</taxon>
        <taxon>Crustacea</taxon>
        <taxon>Multicrustacea</taxon>
        <taxon>Malacostraca</taxon>
        <taxon>Eumalacostraca</taxon>
        <taxon>Eucarida</taxon>
        <taxon>Decapoda</taxon>
        <taxon>Pleocyemata</taxon>
        <taxon>Brachyura</taxon>
        <taxon>Eubrachyura</taxon>
        <taxon>Portunoidea</taxon>
        <taxon>Portunidae</taxon>
        <taxon>Portuninae</taxon>
        <taxon>Portunus</taxon>
    </lineage>
</organism>
<comment type="caution">
    <text evidence="1">The sequence shown here is derived from an EMBL/GenBank/DDBJ whole genome shotgun (WGS) entry which is preliminary data.</text>
</comment>
<dbReference type="AlphaFoldDB" id="A0A5B7KKG9"/>
<gene>
    <name evidence="1" type="ORF">E2C01_100820</name>
</gene>
<proteinExistence type="predicted"/>
<dbReference type="EMBL" id="VSRR010144403">
    <property type="protein sequence ID" value="MPD05095.1"/>
    <property type="molecule type" value="Genomic_DNA"/>
</dbReference>
<reference evidence="1 2" key="1">
    <citation type="submission" date="2019-05" db="EMBL/GenBank/DDBJ databases">
        <title>Another draft genome of Portunus trituberculatus and its Hox gene families provides insights of decapod evolution.</title>
        <authorList>
            <person name="Jeong J.-H."/>
            <person name="Song I."/>
            <person name="Kim S."/>
            <person name="Choi T."/>
            <person name="Kim D."/>
            <person name="Ryu S."/>
            <person name="Kim W."/>
        </authorList>
    </citation>
    <scope>NUCLEOTIDE SEQUENCE [LARGE SCALE GENOMIC DNA]</scope>
    <source>
        <tissue evidence="1">Muscle</tissue>
    </source>
</reference>
<sequence>MASREEQTTPLFMVRGGRGRWCRTRLLNNFHVL</sequence>